<dbReference type="AlphaFoldDB" id="A0A926IGQ0"/>
<sequence length="400" mass="44838">MSSVKITNDLYSVSIFNPNMRVFDIVMVTDYGTSYNSYLLKGSEKTALIECCHKSFLEQYLNNIKQVAELSEIDYIILNHNEPDHSGCLAQLVEYCPNATIVASQAGALYLKNITNKPDLKIQVAKNGDEISLGNKTLKFISAPFLHWPDSMFTWVAEEKALFSCDFLGAHYCEPYTFDYNMAYPEKYEIAFKGYYDAIFGPFKPYVLAGLEKIKDLPIELLCTSHGPIITKNGRLEYVRKMYETWSQPAKNEKLTVPIFYTSAYGNTRKLAEAIKTGILEEKSDAVCDLYDIIDHDLGAQAQLLNSSDAFALGSPTINRDAVPPAWMLLSHVDAVNNQKKPVLVFGSYGWSGEGVPNLIARLQGLKMNVFGEGLKVTFVPSEEDLKKAKELGKEFARTL</sequence>
<dbReference type="RefSeq" id="WP_262394149.1">
    <property type="nucleotide sequence ID" value="NZ_JACRTD010000001.1"/>
</dbReference>
<dbReference type="InterPro" id="IPR029039">
    <property type="entry name" value="Flavoprotein-like_sf"/>
</dbReference>
<comment type="similarity">
    <text evidence="2">In the N-terminal section; belongs to the zinc metallo-hydrolase group 3 family.</text>
</comment>
<dbReference type="InterPro" id="IPR051285">
    <property type="entry name" value="NADH_oxidoreductase_modular"/>
</dbReference>
<evidence type="ECO:0000256" key="2">
    <source>
        <dbReference type="ARBA" id="ARBA00007121"/>
    </source>
</evidence>
<dbReference type="SMART" id="SM00849">
    <property type="entry name" value="Lactamase_B"/>
    <property type="match status" value="1"/>
</dbReference>
<keyword evidence="8" id="KW-1185">Reference proteome</keyword>
<dbReference type="PIRSF" id="PIRSF005243">
    <property type="entry name" value="ROO"/>
    <property type="match status" value="1"/>
</dbReference>
<protein>
    <submittedName>
        <fullName evidence="7">FprA family A-type flavoprotein</fullName>
    </submittedName>
</protein>
<keyword evidence="3" id="KW-0813">Transport</keyword>
<dbReference type="InterPro" id="IPR008254">
    <property type="entry name" value="Flavodoxin/NO_synth"/>
</dbReference>
<dbReference type="Pfam" id="PF00258">
    <property type="entry name" value="Flavodoxin_1"/>
    <property type="match status" value="1"/>
</dbReference>
<dbReference type="PANTHER" id="PTHR32145:SF11">
    <property type="entry name" value="DIFLAVIN FLAVOPROTEIN A 2-RELATED"/>
    <property type="match status" value="1"/>
</dbReference>
<dbReference type="GO" id="GO:0010181">
    <property type="term" value="F:FMN binding"/>
    <property type="evidence" value="ECO:0007669"/>
    <property type="project" value="InterPro"/>
</dbReference>
<evidence type="ECO:0000256" key="4">
    <source>
        <dbReference type="ARBA" id="ARBA00022982"/>
    </source>
</evidence>
<evidence type="ECO:0000259" key="6">
    <source>
        <dbReference type="PROSITE" id="PS50902"/>
    </source>
</evidence>
<dbReference type="GO" id="GO:0009055">
    <property type="term" value="F:electron transfer activity"/>
    <property type="evidence" value="ECO:0007669"/>
    <property type="project" value="InterPro"/>
</dbReference>
<dbReference type="InterPro" id="IPR016440">
    <property type="entry name" value="Rubredoxin-O_OxRdtase"/>
</dbReference>
<reference evidence="7" key="1">
    <citation type="submission" date="2020-08" db="EMBL/GenBank/DDBJ databases">
        <title>Genome public.</title>
        <authorList>
            <person name="Liu C."/>
            <person name="Sun Q."/>
        </authorList>
    </citation>
    <scope>NUCLEOTIDE SEQUENCE</scope>
    <source>
        <strain evidence="7">NSJ-64</strain>
    </source>
</reference>
<comment type="caution">
    <text evidence="7">The sequence shown here is derived from an EMBL/GenBank/DDBJ whole genome shotgun (WGS) entry which is preliminary data.</text>
</comment>
<dbReference type="EMBL" id="JACRTD010000001">
    <property type="protein sequence ID" value="MBC8584325.1"/>
    <property type="molecule type" value="Genomic_DNA"/>
</dbReference>
<dbReference type="PANTHER" id="PTHR32145">
    <property type="entry name" value="DIFLAVIN FLAVOPROTEIN A 2-RELATED"/>
    <property type="match status" value="1"/>
</dbReference>
<dbReference type="InterPro" id="IPR036866">
    <property type="entry name" value="RibonucZ/Hydroxyglut_hydro"/>
</dbReference>
<dbReference type="Proteomes" id="UP000623678">
    <property type="component" value="Unassembled WGS sequence"/>
</dbReference>
<name>A0A926IGQ0_9FIRM</name>
<evidence type="ECO:0000256" key="3">
    <source>
        <dbReference type="ARBA" id="ARBA00022448"/>
    </source>
</evidence>
<dbReference type="Gene3D" id="3.40.50.360">
    <property type="match status" value="1"/>
</dbReference>
<dbReference type="PROSITE" id="PS50902">
    <property type="entry name" value="FLAVODOXIN_LIKE"/>
    <property type="match status" value="1"/>
</dbReference>
<evidence type="ECO:0000313" key="7">
    <source>
        <dbReference type="EMBL" id="MBC8584325.1"/>
    </source>
</evidence>
<dbReference type="Pfam" id="PF19583">
    <property type="entry name" value="ODP"/>
    <property type="match status" value="1"/>
</dbReference>
<accession>A0A926IGQ0</accession>
<evidence type="ECO:0000313" key="8">
    <source>
        <dbReference type="Proteomes" id="UP000623678"/>
    </source>
</evidence>
<keyword evidence="4" id="KW-0249">Electron transport</keyword>
<feature type="domain" description="Flavodoxin-like" evidence="6">
    <location>
        <begin position="257"/>
        <end position="397"/>
    </location>
</feature>
<dbReference type="InterPro" id="IPR001279">
    <property type="entry name" value="Metallo-B-lactamas"/>
</dbReference>
<gene>
    <name evidence="7" type="ORF">H8705_01850</name>
</gene>
<dbReference type="GO" id="GO:0016651">
    <property type="term" value="F:oxidoreductase activity, acting on NAD(P)H"/>
    <property type="evidence" value="ECO:0007669"/>
    <property type="project" value="UniProtKB-ARBA"/>
</dbReference>
<dbReference type="InterPro" id="IPR001226">
    <property type="entry name" value="Flavodoxin_CS"/>
</dbReference>
<dbReference type="GO" id="GO:0046872">
    <property type="term" value="F:metal ion binding"/>
    <property type="evidence" value="ECO:0007669"/>
    <property type="project" value="InterPro"/>
</dbReference>
<dbReference type="InterPro" id="IPR045761">
    <property type="entry name" value="ODP_dom"/>
</dbReference>
<organism evidence="7 8">
    <name type="scientific">Youxingia wuxianensis</name>
    <dbReference type="NCBI Taxonomy" id="2763678"/>
    <lineage>
        <taxon>Bacteria</taxon>
        <taxon>Bacillati</taxon>
        <taxon>Bacillota</taxon>
        <taxon>Clostridia</taxon>
        <taxon>Eubacteriales</taxon>
        <taxon>Oscillospiraceae</taxon>
        <taxon>Youxingia</taxon>
    </lineage>
</organism>
<dbReference type="CDD" id="cd07709">
    <property type="entry name" value="flavodiiron_proteins_MBL-fold"/>
    <property type="match status" value="1"/>
</dbReference>
<dbReference type="SUPFAM" id="SSF52218">
    <property type="entry name" value="Flavoproteins"/>
    <property type="match status" value="1"/>
</dbReference>
<keyword evidence="5" id="KW-0408">Iron</keyword>
<evidence type="ECO:0000256" key="5">
    <source>
        <dbReference type="ARBA" id="ARBA00023004"/>
    </source>
</evidence>
<dbReference type="PROSITE" id="PS00201">
    <property type="entry name" value="FLAVODOXIN"/>
    <property type="match status" value="1"/>
</dbReference>
<proteinExistence type="inferred from homology"/>
<dbReference type="SUPFAM" id="SSF56281">
    <property type="entry name" value="Metallo-hydrolase/oxidoreductase"/>
    <property type="match status" value="1"/>
</dbReference>
<evidence type="ECO:0000256" key="1">
    <source>
        <dbReference type="ARBA" id="ARBA00001962"/>
    </source>
</evidence>
<dbReference type="Gene3D" id="3.60.15.10">
    <property type="entry name" value="Ribonuclease Z/Hydroxyacylglutathione hydrolase-like"/>
    <property type="match status" value="1"/>
</dbReference>
<comment type="cofactor">
    <cofactor evidence="1">
        <name>Fe cation</name>
        <dbReference type="ChEBI" id="CHEBI:24875"/>
    </cofactor>
</comment>